<proteinExistence type="predicted"/>
<evidence type="ECO:0000313" key="3">
    <source>
        <dbReference type="Proteomes" id="UP000433883"/>
    </source>
</evidence>
<dbReference type="AlphaFoldDB" id="A0A8H3U725"/>
<dbReference type="EMBL" id="WNWQ01000746">
    <property type="protein sequence ID" value="KAE9964083.1"/>
    <property type="molecule type" value="Genomic_DNA"/>
</dbReference>
<feature type="compositionally biased region" description="Basic and acidic residues" evidence="1">
    <location>
        <begin position="52"/>
        <end position="63"/>
    </location>
</feature>
<feature type="compositionally biased region" description="Polar residues" evidence="1">
    <location>
        <begin position="15"/>
        <end position="29"/>
    </location>
</feature>
<dbReference type="Proteomes" id="UP000433883">
    <property type="component" value="Unassembled WGS sequence"/>
</dbReference>
<accession>A0A8H3U725</accession>
<protein>
    <submittedName>
        <fullName evidence="2">Uncharacterized protein</fullName>
    </submittedName>
</protein>
<feature type="region of interest" description="Disordered" evidence="1">
    <location>
        <begin position="205"/>
        <end position="229"/>
    </location>
</feature>
<gene>
    <name evidence="2" type="ORF">BLS_008661</name>
</gene>
<evidence type="ECO:0000256" key="1">
    <source>
        <dbReference type="SAM" id="MobiDB-lite"/>
    </source>
</evidence>
<feature type="compositionally biased region" description="Low complexity" evidence="1">
    <location>
        <begin position="89"/>
        <end position="99"/>
    </location>
</feature>
<reference evidence="2 3" key="1">
    <citation type="submission" date="2019-11" db="EMBL/GenBank/DDBJ databases">
        <title>Venturia inaequalis Genome Resource.</title>
        <authorList>
            <person name="Lichtner F.J."/>
        </authorList>
    </citation>
    <scope>NUCLEOTIDE SEQUENCE [LARGE SCALE GENOMIC DNA]</scope>
    <source>
        <strain evidence="2">Bline_iso_100314</strain>
    </source>
</reference>
<sequence length="401" mass="43895">MSEPQEQLEHEHLDTNTSASESTGDNRLGSSIMRPTNALDPLGSTALSSLMRPDDPSTPERPRFPNFTQLQDRDSPVSALRMPSPYPMSPQSNKSTTPTSTPPRSPSTFGASVLEGHLERLDLESTTPTNSPPRLGASTDRVVTNEEQLDGPSEPRSPTMTATRLASKFGSFEHGFRTSPKLKMPTARQLDPSVDFQLITNPARLQDETPSPDETPIAPPNTPVDAPQPHQTIAFGTSTPGDRPSFHESFFFQRLDAQQQAHVIESSASGFHNLTGREMKLIAHDGVKIRDFAAEALAAKQKSETEAASPQYENPEEDIFPASEGPDIAAAVGGTLTAKNDGQMDDVSPKLTREQSYKNIYGSFAYEKMMKKKKWEEREESSSDDDDWNDLIMGGNMGYGS</sequence>
<feature type="region of interest" description="Disordered" evidence="1">
    <location>
        <begin position="1"/>
        <end position="160"/>
    </location>
</feature>
<comment type="caution">
    <text evidence="2">The sequence shown here is derived from an EMBL/GenBank/DDBJ whole genome shotgun (WGS) entry which is preliminary data.</text>
</comment>
<name>A0A8H3U725_VENIN</name>
<organism evidence="2 3">
    <name type="scientific">Venturia inaequalis</name>
    <name type="common">Apple scab fungus</name>
    <dbReference type="NCBI Taxonomy" id="5025"/>
    <lineage>
        <taxon>Eukaryota</taxon>
        <taxon>Fungi</taxon>
        <taxon>Dikarya</taxon>
        <taxon>Ascomycota</taxon>
        <taxon>Pezizomycotina</taxon>
        <taxon>Dothideomycetes</taxon>
        <taxon>Pleosporomycetidae</taxon>
        <taxon>Venturiales</taxon>
        <taxon>Venturiaceae</taxon>
        <taxon>Venturia</taxon>
    </lineage>
</organism>
<evidence type="ECO:0000313" key="2">
    <source>
        <dbReference type="EMBL" id="KAE9964083.1"/>
    </source>
</evidence>
<feature type="region of interest" description="Disordered" evidence="1">
    <location>
        <begin position="372"/>
        <end position="401"/>
    </location>
</feature>